<gene>
    <name evidence="2" type="ORF">GCM10010411_17410</name>
</gene>
<comment type="caution">
    <text evidence="2">The sequence shown here is derived from an EMBL/GenBank/DDBJ whole genome shotgun (WGS) entry which is preliminary data.</text>
</comment>
<evidence type="ECO:0008006" key="4">
    <source>
        <dbReference type="Google" id="ProtNLM"/>
    </source>
</evidence>
<organism evidence="2 3">
    <name type="scientific">Actinomadura fulvescens</name>
    <dbReference type="NCBI Taxonomy" id="46160"/>
    <lineage>
        <taxon>Bacteria</taxon>
        <taxon>Bacillati</taxon>
        <taxon>Actinomycetota</taxon>
        <taxon>Actinomycetes</taxon>
        <taxon>Streptosporangiales</taxon>
        <taxon>Thermomonosporaceae</taxon>
        <taxon>Actinomadura</taxon>
    </lineage>
</organism>
<feature type="signal peptide" evidence="1">
    <location>
        <begin position="1"/>
        <end position="27"/>
    </location>
</feature>
<evidence type="ECO:0000313" key="2">
    <source>
        <dbReference type="EMBL" id="GAA2585189.1"/>
    </source>
</evidence>
<evidence type="ECO:0000313" key="3">
    <source>
        <dbReference type="Proteomes" id="UP001501509"/>
    </source>
</evidence>
<feature type="chain" id="PRO_5045472118" description="Secreted protein" evidence="1">
    <location>
        <begin position="28"/>
        <end position="160"/>
    </location>
</feature>
<dbReference type="EMBL" id="BAAATD010000002">
    <property type="protein sequence ID" value="GAA2585189.1"/>
    <property type="molecule type" value="Genomic_DNA"/>
</dbReference>
<evidence type="ECO:0000256" key="1">
    <source>
        <dbReference type="SAM" id="SignalP"/>
    </source>
</evidence>
<accession>A0ABN3PLL3</accession>
<keyword evidence="1" id="KW-0732">Signal</keyword>
<sequence length="160" mass="17273">MRKTLESLAVLALAASSLAALGSPARAADAPATTATTSATSAAAPAAKTTVGKKVYWQKWGRWKSLPGGQKCRTYIDAIPYKRNELLFTGSVTCRKRTWAWVKLTSPRWGTVKKSGWLAAGDAHIVSKRVKNPKGRQEWRAATLAAAGQDIPSVSLVFRY</sequence>
<name>A0ABN3PLL3_9ACTN</name>
<proteinExistence type="predicted"/>
<dbReference type="Proteomes" id="UP001501509">
    <property type="component" value="Unassembled WGS sequence"/>
</dbReference>
<protein>
    <recommendedName>
        <fullName evidence="4">Secreted protein</fullName>
    </recommendedName>
</protein>
<reference evidence="2 3" key="1">
    <citation type="journal article" date="2019" name="Int. J. Syst. Evol. Microbiol.">
        <title>The Global Catalogue of Microorganisms (GCM) 10K type strain sequencing project: providing services to taxonomists for standard genome sequencing and annotation.</title>
        <authorList>
            <consortium name="The Broad Institute Genomics Platform"/>
            <consortium name="The Broad Institute Genome Sequencing Center for Infectious Disease"/>
            <person name="Wu L."/>
            <person name="Ma J."/>
        </authorList>
    </citation>
    <scope>NUCLEOTIDE SEQUENCE [LARGE SCALE GENOMIC DNA]</scope>
    <source>
        <strain evidence="2 3">JCM 6833</strain>
    </source>
</reference>
<keyword evidence="3" id="KW-1185">Reference proteome</keyword>